<keyword evidence="13" id="KW-1185">Reference proteome</keyword>
<dbReference type="AlphaFoldDB" id="A0A8T0H9L2"/>
<feature type="domain" description="Beta-hexosaminidase eukaryotic type N-terminal" evidence="11">
    <location>
        <begin position="80"/>
        <end position="197"/>
    </location>
</feature>
<dbReference type="GO" id="GO:0016020">
    <property type="term" value="C:membrane"/>
    <property type="evidence" value="ECO:0007669"/>
    <property type="project" value="TreeGrafter"/>
</dbReference>
<dbReference type="InterPro" id="IPR029019">
    <property type="entry name" value="HEX_eukaryotic_N"/>
</dbReference>
<dbReference type="GO" id="GO:0005975">
    <property type="term" value="P:carbohydrate metabolic process"/>
    <property type="evidence" value="ECO:0007669"/>
    <property type="project" value="InterPro"/>
</dbReference>
<feature type="chain" id="PRO_5035824730" description="Beta-hexosaminidase" evidence="9">
    <location>
        <begin position="27"/>
        <end position="581"/>
    </location>
</feature>
<evidence type="ECO:0000313" key="13">
    <source>
        <dbReference type="Proteomes" id="UP000822688"/>
    </source>
</evidence>
<dbReference type="Pfam" id="PF00728">
    <property type="entry name" value="Glyco_hydro_20"/>
    <property type="match status" value="1"/>
</dbReference>
<evidence type="ECO:0000256" key="5">
    <source>
        <dbReference type="ARBA" id="ARBA00023180"/>
    </source>
</evidence>
<comment type="catalytic activity">
    <reaction evidence="1 7">
        <text>Hydrolysis of terminal non-reducing N-acetyl-D-hexosamine residues in N-acetyl-beta-D-hexosaminides.</text>
        <dbReference type="EC" id="3.2.1.52"/>
    </reaction>
</comment>
<dbReference type="CDD" id="cd06562">
    <property type="entry name" value="GH20_HexA_HexB-like"/>
    <property type="match status" value="1"/>
</dbReference>
<keyword evidence="3 9" id="KW-0732">Signal</keyword>
<evidence type="ECO:0000313" key="12">
    <source>
        <dbReference type="EMBL" id="KAG0566869.1"/>
    </source>
</evidence>
<evidence type="ECO:0000256" key="8">
    <source>
        <dbReference type="PIRSR" id="PIRSR001093-1"/>
    </source>
</evidence>
<comment type="caution">
    <text evidence="12">The sequence shown here is derived from an EMBL/GenBank/DDBJ whole genome shotgun (WGS) entry which is preliminary data.</text>
</comment>
<evidence type="ECO:0000256" key="6">
    <source>
        <dbReference type="ARBA" id="ARBA00023295"/>
    </source>
</evidence>
<organism evidence="12 13">
    <name type="scientific">Ceratodon purpureus</name>
    <name type="common">Fire moss</name>
    <name type="synonym">Dicranum purpureum</name>
    <dbReference type="NCBI Taxonomy" id="3225"/>
    <lineage>
        <taxon>Eukaryota</taxon>
        <taxon>Viridiplantae</taxon>
        <taxon>Streptophyta</taxon>
        <taxon>Embryophyta</taxon>
        <taxon>Bryophyta</taxon>
        <taxon>Bryophytina</taxon>
        <taxon>Bryopsida</taxon>
        <taxon>Dicranidae</taxon>
        <taxon>Pseudoditrichales</taxon>
        <taxon>Ditrichaceae</taxon>
        <taxon>Ceratodon</taxon>
    </lineage>
</organism>
<gene>
    <name evidence="12" type="ORF">KC19_7G094100</name>
</gene>
<dbReference type="InterPro" id="IPR025705">
    <property type="entry name" value="Beta_hexosaminidase_sua/sub"/>
</dbReference>
<proteinExistence type="inferred from homology"/>
<evidence type="ECO:0000256" key="7">
    <source>
        <dbReference type="PIRNR" id="PIRNR001093"/>
    </source>
</evidence>
<dbReference type="Gene3D" id="3.30.379.10">
    <property type="entry name" value="Chitobiase/beta-hexosaminidase domain 2-like"/>
    <property type="match status" value="1"/>
</dbReference>
<dbReference type="SUPFAM" id="SSF55545">
    <property type="entry name" value="beta-N-acetylhexosaminidase-like domain"/>
    <property type="match status" value="1"/>
</dbReference>
<dbReference type="Pfam" id="PF14845">
    <property type="entry name" value="Glycohydro_20b2"/>
    <property type="match status" value="1"/>
</dbReference>
<evidence type="ECO:0000256" key="1">
    <source>
        <dbReference type="ARBA" id="ARBA00001231"/>
    </source>
</evidence>
<sequence length="581" mass="65950">MEPRSFAAWLCLLGVVVMRNAGPVQGNGSPQLPLASFQDANGDWHLERVNDLGESRRGLIERRRKRSQDQVKLVQDEVKVWPMPVSLKHGRGALSLDRKRFSFEVSEGSAVPDTLAQAFSRYSDIIFGQHFSISASPLARTLVKLVVTLGSLDEELQYGVDESYKLDIPDSSRENVAHLAAPTVYGALRGLETFSQLATFSFESKSMQINKTPYIIKDFPRFPYRGLLVDTARHYQPISSIKRILDSMAHSKLNVLHWHIVDEQSFPLEIPSYPSLWKGAYSYAERYTLDDAREIVRYARLRGINVMPEVDMPGHAASWGVGYPDLWPSPDCLMPLDVSKNITFDVINGIFQDFKSVFPFKFAHLGGDEVNMDCWTQTHHIRSWLIHNNFTTKDAYADFVTRAQDIALNHGFEPVNWEETFYSFPSKLRNKTVVHNWLNGGTCQKAVKLGFRCIMSDQAFWYLDHLDAAWHGFYNTEPLHNITDAHERSLVIGGEVCMWGETADASNVMQTIWPRAAAAAERLWSAFNVTKHGHKRAVQRLQHFRCLLNKRGIAAAPVLEGSEYYYFGRASPTEPGPCFEQ</sequence>
<dbReference type="PANTHER" id="PTHR22600:SF21">
    <property type="entry name" value="BETA-HEXOSAMINIDASE A"/>
    <property type="match status" value="1"/>
</dbReference>
<comment type="similarity">
    <text evidence="2 7">Belongs to the glycosyl hydrolase 20 family.</text>
</comment>
<dbReference type="InterPro" id="IPR015883">
    <property type="entry name" value="Glyco_hydro_20_cat"/>
</dbReference>
<keyword evidence="5" id="KW-0325">Glycoprotein</keyword>
<keyword evidence="4 7" id="KW-0378">Hydrolase</keyword>
<protein>
    <recommendedName>
        <fullName evidence="7">Beta-hexosaminidase</fullName>
        <ecNumber evidence="7">3.2.1.52</ecNumber>
    </recommendedName>
</protein>
<dbReference type="Gene3D" id="3.20.20.80">
    <property type="entry name" value="Glycosidases"/>
    <property type="match status" value="1"/>
</dbReference>
<evidence type="ECO:0000256" key="3">
    <source>
        <dbReference type="ARBA" id="ARBA00022729"/>
    </source>
</evidence>
<dbReference type="Proteomes" id="UP000822688">
    <property type="component" value="Chromosome 7"/>
</dbReference>
<dbReference type="InterPro" id="IPR017853">
    <property type="entry name" value="GH"/>
</dbReference>
<dbReference type="GO" id="GO:0004563">
    <property type="term" value="F:beta-N-acetylhexosaminidase activity"/>
    <property type="evidence" value="ECO:0007669"/>
    <property type="project" value="UniProtKB-EC"/>
</dbReference>
<evidence type="ECO:0000259" key="11">
    <source>
        <dbReference type="Pfam" id="PF14845"/>
    </source>
</evidence>
<reference evidence="12" key="1">
    <citation type="submission" date="2020-06" db="EMBL/GenBank/DDBJ databases">
        <title>WGS assembly of Ceratodon purpureus strain R40.</title>
        <authorList>
            <person name="Carey S.B."/>
            <person name="Jenkins J."/>
            <person name="Shu S."/>
            <person name="Lovell J.T."/>
            <person name="Sreedasyam A."/>
            <person name="Maumus F."/>
            <person name="Tiley G.P."/>
            <person name="Fernandez-Pozo N."/>
            <person name="Barry K."/>
            <person name="Chen C."/>
            <person name="Wang M."/>
            <person name="Lipzen A."/>
            <person name="Daum C."/>
            <person name="Saski C.A."/>
            <person name="Payton A.C."/>
            <person name="Mcbreen J.C."/>
            <person name="Conrad R.E."/>
            <person name="Kollar L.M."/>
            <person name="Olsson S."/>
            <person name="Huttunen S."/>
            <person name="Landis J.B."/>
            <person name="Wickett N.J."/>
            <person name="Johnson M.G."/>
            <person name="Rensing S.A."/>
            <person name="Grimwood J."/>
            <person name="Schmutz J."/>
            <person name="Mcdaniel S.F."/>
        </authorList>
    </citation>
    <scope>NUCLEOTIDE SEQUENCE</scope>
    <source>
        <strain evidence="12">R40</strain>
    </source>
</reference>
<dbReference type="PANTHER" id="PTHR22600">
    <property type="entry name" value="BETA-HEXOSAMINIDASE"/>
    <property type="match status" value="1"/>
</dbReference>
<dbReference type="GO" id="GO:0030203">
    <property type="term" value="P:glycosaminoglycan metabolic process"/>
    <property type="evidence" value="ECO:0007669"/>
    <property type="project" value="TreeGrafter"/>
</dbReference>
<accession>A0A8T0H9L2</accession>
<dbReference type="PRINTS" id="PR00738">
    <property type="entry name" value="GLHYDRLASE20"/>
</dbReference>
<name>A0A8T0H9L2_CERPU</name>
<feature type="active site" description="Proton donor" evidence="8">
    <location>
        <position position="369"/>
    </location>
</feature>
<feature type="domain" description="Glycoside hydrolase family 20 catalytic" evidence="10">
    <location>
        <begin position="222"/>
        <end position="526"/>
    </location>
</feature>
<evidence type="ECO:0000259" key="10">
    <source>
        <dbReference type="Pfam" id="PF00728"/>
    </source>
</evidence>
<evidence type="ECO:0000256" key="4">
    <source>
        <dbReference type="ARBA" id="ARBA00022801"/>
    </source>
</evidence>
<dbReference type="InterPro" id="IPR029018">
    <property type="entry name" value="Hex-like_dom2"/>
</dbReference>
<evidence type="ECO:0000256" key="2">
    <source>
        <dbReference type="ARBA" id="ARBA00006285"/>
    </source>
</evidence>
<dbReference type="PIRSF" id="PIRSF001093">
    <property type="entry name" value="B-hxosamndse_ab_euk"/>
    <property type="match status" value="1"/>
</dbReference>
<dbReference type="FunFam" id="3.20.20.80:FF:000063">
    <property type="entry name" value="Beta-hexosaminidase"/>
    <property type="match status" value="1"/>
</dbReference>
<evidence type="ECO:0000256" key="9">
    <source>
        <dbReference type="SAM" id="SignalP"/>
    </source>
</evidence>
<dbReference type="SUPFAM" id="SSF51445">
    <property type="entry name" value="(Trans)glycosidases"/>
    <property type="match status" value="1"/>
</dbReference>
<keyword evidence="6 7" id="KW-0326">Glycosidase</keyword>
<dbReference type="EMBL" id="CM026428">
    <property type="protein sequence ID" value="KAG0566869.1"/>
    <property type="molecule type" value="Genomic_DNA"/>
</dbReference>
<feature type="signal peptide" evidence="9">
    <location>
        <begin position="1"/>
        <end position="26"/>
    </location>
</feature>
<dbReference type="EC" id="3.2.1.52" evidence="7"/>